<dbReference type="Gene3D" id="2.40.30.10">
    <property type="entry name" value="Translation factors"/>
    <property type="match status" value="1"/>
</dbReference>
<reference evidence="2" key="1">
    <citation type="submission" date="2021-04" db="EMBL/GenBank/DDBJ databases">
        <title>Dactylosporangium aurantiacum NRRL B-8018 full assembly.</title>
        <authorList>
            <person name="Hartkoorn R.C."/>
            <person name="Beaudoing E."/>
            <person name="Hot D."/>
        </authorList>
    </citation>
    <scope>NUCLEOTIDE SEQUENCE</scope>
    <source>
        <strain evidence="2">NRRL B-8018</strain>
    </source>
</reference>
<dbReference type="PROSITE" id="PS51384">
    <property type="entry name" value="FAD_FR"/>
    <property type="match status" value="1"/>
</dbReference>
<proteinExistence type="predicted"/>
<dbReference type="Proteomes" id="UP001058003">
    <property type="component" value="Chromosome"/>
</dbReference>
<gene>
    <name evidence="2" type="ORF">Daura_31870</name>
</gene>
<accession>A0A9Q9IC83</accession>
<dbReference type="InterPro" id="IPR017938">
    <property type="entry name" value="Riboflavin_synthase-like_b-brl"/>
</dbReference>
<organism evidence="2 3">
    <name type="scientific">Dactylosporangium aurantiacum</name>
    <dbReference type="NCBI Taxonomy" id="35754"/>
    <lineage>
        <taxon>Bacteria</taxon>
        <taxon>Bacillati</taxon>
        <taxon>Actinomycetota</taxon>
        <taxon>Actinomycetes</taxon>
        <taxon>Micromonosporales</taxon>
        <taxon>Micromonosporaceae</taxon>
        <taxon>Dactylosporangium</taxon>
    </lineage>
</organism>
<dbReference type="RefSeq" id="WP_033367028.1">
    <property type="nucleotide sequence ID" value="NZ_CP073767.1"/>
</dbReference>
<name>A0A9Q9IC83_9ACTN</name>
<sequence length="236" mass="24953">MTGLAQRLADLASSAMFDTALVSAVTPLAAGFVQVELTAEALRKATWVPGAKLRLRPRRGAFGLRTYTPISWDAERGVTRLLAYPHGDGPAARWFRQVAAGDTCEVFGPRRSIDLRGAAGAVVFVGDESSVALAVALRTVTGDVSHVFEAGDPDGLAEVLTGLGITDRVAVVAKAADRAELLRHARDAAIGDGYTLVVTGDAATVHAVRRDSRAWPHRPAEVKGKAYWAEGRTGLD</sequence>
<dbReference type="GO" id="GO:0016491">
    <property type="term" value="F:oxidoreductase activity"/>
    <property type="evidence" value="ECO:0007669"/>
    <property type="project" value="InterPro"/>
</dbReference>
<protein>
    <submittedName>
        <fullName evidence="2">Siderophore-interacting protein</fullName>
    </submittedName>
</protein>
<feature type="domain" description="FAD-binding FR-type" evidence="1">
    <location>
        <begin position="15"/>
        <end position="116"/>
    </location>
</feature>
<dbReference type="Pfam" id="PF08021">
    <property type="entry name" value="FAD_binding_9"/>
    <property type="match status" value="1"/>
</dbReference>
<evidence type="ECO:0000259" key="1">
    <source>
        <dbReference type="PROSITE" id="PS51384"/>
    </source>
</evidence>
<dbReference type="KEGG" id="daur:Daura_31870"/>
<dbReference type="InterPro" id="IPR013113">
    <property type="entry name" value="SIP_FAD-bd"/>
</dbReference>
<evidence type="ECO:0000313" key="3">
    <source>
        <dbReference type="Proteomes" id="UP001058003"/>
    </source>
</evidence>
<dbReference type="SUPFAM" id="SSF63380">
    <property type="entry name" value="Riboflavin synthase domain-like"/>
    <property type="match status" value="1"/>
</dbReference>
<evidence type="ECO:0000313" key="2">
    <source>
        <dbReference type="EMBL" id="UWZ51337.1"/>
    </source>
</evidence>
<dbReference type="PANTHER" id="PTHR30157:SF0">
    <property type="entry name" value="NADPH-DEPENDENT FERRIC-CHELATE REDUCTASE"/>
    <property type="match status" value="1"/>
</dbReference>
<dbReference type="InterPro" id="IPR017927">
    <property type="entry name" value="FAD-bd_FR_type"/>
</dbReference>
<dbReference type="EMBL" id="CP073767">
    <property type="protein sequence ID" value="UWZ51337.1"/>
    <property type="molecule type" value="Genomic_DNA"/>
</dbReference>
<keyword evidence="3" id="KW-1185">Reference proteome</keyword>
<dbReference type="PANTHER" id="PTHR30157">
    <property type="entry name" value="FERRIC REDUCTASE, NADPH-DEPENDENT"/>
    <property type="match status" value="1"/>
</dbReference>
<dbReference type="AlphaFoldDB" id="A0A9Q9IC83"/>
<dbReference type="InterPro" id="IPR039374">
    <property type="entry name" value="SIP_fam"/>
</dbReference>